<feature type="transmembrane region" description="Helical" evidence="6">
    <location>
        <begin position="246"/>
        <end position="270"/>
    </location>
</feature>
<protein>
    <submittedName>
        <fullName evidence="8">ABC transporter permease</fullName>
    </submittedName>
</protein>
<dbReference type="GO" id="GO:0140359">
    <property type="term" value="F:ABC-type transporter activity"/>
    <property type="evidence" value="ECO:0007669"/>
    <property type="project" value="InterPro"/>
</dbReference>
<keyword evidence="2" id="KW-1003">Cell membrane</keyword>
<feature type="transmembrane region" description="Helical" evidence="6">
    <location>
        <begin position="326"/>
        <end position="345"/>
    </location>
</feature>
<sequence length="428" mass="47098">MNSMGTVIKFTFMTRFRSKSFRVMSIILILLLSVMIHLPSLIDRLKSDEATKIGVFGGKHAELAGKLTEFYNKQQNSDIVIVPLQDGGSQAANDAAGKKQIADKDIKGYVEFTDAVEAGFPKVVYKSESTMEFSFKNKLQTTLQLIKTDVALQGAGLAAEQKANIQAPVNLETVQISTNENAAAGKTESQMVMSYALVYAMLFMLYMGVIGFGNMVAMEITAEKSSRVMEILITSVSPLKQMFGKIIGICLLALSQIALTIAVAAVNLSLSSSSKLIKELHLNWSDLQISLIVYFLIFYLLGFFIYATVFAAVGSLVSRTEEVGQAIMPVTLLIVAAFMIAMFGLSNPTAGFVVTMSYVPFFSPLIMFLRIGMSSPAVWEIWLSILIQFAAILGMAWVAAKIYRTGVLMYGKRPSWRELRKAMRAYKI</sequence>
<evidence type="ECO:0000256" key="3">
    <source>
        <dbReference type="ARBA" id="ARBA00022692"/>
    </source>
</evidence>
<keyword evidence="3 6" id="KW-0812">Transmembrane</keyword>
<keyword evidence="9" id="KW-1185">Reference proteome</keyword>
<feature type="transmembrane region" description="Helical" evidence="6">
    <location>
        <begin position="381"/>
        <end position="403"/>
    </location>
</feature>
<gene>
    <name evidence="8" type="ORF">ICC18_05145</name>
</gene>
<name>A0A926KLI1_9BACL</name>
<dbReference type="InterPro" id="IPR013525">
    <property type="entry name" value="ABC2_TM"/>
</dbReference>
<dbReference type="Pfam" id="PF12698">
    <property type="entry name" value="ABC2_membrane_3"/>
    <property type="match status" value="1"/>
</dbReference>
<dbReference type="PANTHER" id="PTHR30294">
    <property type="entry name" value="MEMBRANE COMPONENT OF ABC TRANSPORTER YHHJ-RELATED"/>
    <property type="match status" value="1"/>
</dbReference>
<comment type="caution">
    <text evidence="8">The sequence shown here is derived from an EMBL/GenBank/DDBJ whole genome shotgun (WGS) entry which is preliminary data.</text>
</comment>
<keyword evidence="5 6" id="KW-0472">Membrane</keyword>
<feature type="domain" description="ABC-2 type transporter transmembrane" evidence="7">
    <location>
        <begin position="19"/>
        <end position="400"/>
    </location>
</feature>
<reference evidence="8" key="1">
    <citation type="submission" date="2020-09" db="EMBL/GenBank/DDBJ databases">
        <title>Draft Genome Sequence of Paenibacillus sp. WST5.</title>
        <authorList>
            <person name="Bao Z."/>
        </authorList>
    </citation>
    <scope>NUCLEOTIDE SEQUENCE</scope>
    <source>
        <strain evidence="8">WST5</strain>
    </source>
</reference>
<keyword evidence="4 6" id="KW-1133">Transmembrane helix</keyword>
<dbReference type="EMBL" id="JACVVD010000002">
    <property type="protein sequence ID" value="MBD0379492.1"/>
    <property type="molecule type" value="Genomic_DNA"/>
</dbReference>
<evidence type="ECO:0000313" key="8">
    <source>
        <dbReference type="EMBL" id="MBD0379492.1"/>
    </source>
</evidence>
<dbReference type="InterPro" id="IPR051449">
    <property type="entry name" value="ABC-2_transporter_component"/>
</dbReference>
<feature type="transmembrane region" description="Helical" evidence="6">
    <location>
        <begin position="291"/>
        <end position="314"/>
    </location>
</feature>
<proteinExistence type="predicted"/>
<organism evidence="8 9">
    <name type="scientific">Paenibacillus sedimenti</name>
    <dbReference type="NCBI Taxonomy" id="2770274"/>
    <lineage>
        <taxon>Bacteria</taxon>
        <taxon>Bacillati</taxon>
        <taxon>Bacillota</taxon>
        <taxon>Bacilli</taxon>
        <taxon>Bacillales</taxon>
        <taxon>Paenibacillaceae</taxon>
        <taxon>Paenibacillus</taxon>
    </lineage>
</organism>
<feature type="transmembrane region" description="Helical" evidence="6">
    <location>
        <begin position="352"/>
        <end position="369"/>
    </location>
</feature>
<evidence type="ECO:0000313" key="9">
    <source>
        <dbReference type="Proteomes" id="UP000650466"/>
    </source>
</evidence>
<dbReference type="Proteomes" id="UP000650466">
    <property type="component" value="Unassembled WGS sequence"/>
</dbReference>
<accession>A0A926KLI1</accession>
<evidence type="ECO:0000256" key="4">
    <source>
        <dbReference type="ARBA" id="ARBA00022989"/>
    </source>
</evidence>
<dbReference type="PANTHER" id="PTHR30294:SF29">
    <property type="entry name" value="MULTIDRUG ABC TRANSPORTER PERMEASE YBHS-RELATED"/>
    <property type="match status" value="1"/>
</dbReference>
<evidence type="ECO:0000256" key="6">
    <source>
        <dbReference type="SAM" id="Phobius"/>
    </source>
</evidence>
<dbReference type="GO" id="GO:0005886">
    <property type="term" value="C:plasma membrane"/>
    <property type="evidence" value="ECO:0007669"/>
    <property type="project" value="UniProtKB-SubCell"/>
</dbReference>
<dbReference type="RefSeq" id="WP_188173314.1">
    <property type="nucleotide sequence ID" value="NZ_JACVVD010000002.1"/>
</dbReference>
<evidence type="ECO:0000256" key="1">
    <source>
        <dbReference type="ARBA" id="ARBA00004651"/>
    </source>
</evidence>
<evidence type="ECO:0000256" key="5">
    <source>
        <dbReference type="ARBA" id="ARBA00023136"/>
    </source>
</evidence>
<comment type="subcellular location">
    <subcellularLocation>
        <location evidence="1">Cell membrane</location>
        <topology evidence="1">Multi-pass membrane protein</topology>
    </subcellularLocation>
</comment>
<feature type="transmembrane region" description="Helical" evidence="6">
    <location>
        <begin position="20"/>
        <end position="42"/>
    </location>
</feature>
<feature type="transmembrane region" description="Helical" evidence="6">
    <location>
        <begin position="196"/>
        <end position="217"/>
    </location>
</feature>
<evidence type="ECO:0000256" key="2">
    <source>
        <dbReference type="ARBA" id="ARBA00022475"/>
    </source>
</evidence>
<dbReference type="AlphaFoldDB" id="A0A926KLI1"/>
<evidence type="ECO:0000259" key="7">
    <source>
        <dbReference type="Pfam" id="PF12698"/>
    </source>
</evidence>